<dbReference type="Proteomes" id="UP001501461">
    <property type="component" value="Unassembled WGS sequence"/>
</dbReference>
<dbReference type="PANTHER" id="PTHR43346:SF1">
    <property type="entry name" value="QUERCETIN 2,3-DIOXYGENASE-RELATED"/>
    <property type="match status" value="1"/>
</dbReference>
<feature type="domain" description="Cupin type-2" evidence="1">
    <location>
        <begin position="40"/>
        <end position="115"/>
    </location>
</feature>
<evidence type="ECO:0000259" key="1">
    <source>
        <dbReference type="Pfam" id="PF07883"/>
    </source>
</evidence>
<reference evidence="3" key="1">
    <citation type="journal article" date="2019" name="Int. J. Syst. Evol. Microbiol.">
        <title>The Global Catalogue of Microorganisms (GCM) 10K type strain sequencing project: providing services to taxonomists for standard genome sequencing and annotation.</title>
        <authorList>
            <consortium name="The Broad Institute Genomics Platform"/>
            <consortium name="The Broad Institute Genome Sequencing Center for Infectious Disease"/>
            <person name="Wu L."/>
            <person name="Ma J."/>
        </authorList>
    </citation>
    <scope>NUCLEOTIDE SEQUENCE [LARGE SCALE GENOMIC DNA]</scope>
    <source>
        <strain evidence="3">JCM 13595</strain>
    </source>
</reference>
<dbReference type="EMBL" id="BAAAMN010000006">
    <property type="protein sequence ID" value="GAA2026787.1"/>
    <property type="molecule type" value="Genomic_DNA"/>
</dbReference>
<proteinExistence type="predicted"/>
<dbReference type="InterPro" id="IPR014710">
    <property type="entry name" value="RmlC-like_jellyroll"/>
</dbReference>
<protein>
    <recommendedName>
        <fullName evidence="1">Cupin type-2 domain-containing protein</fullName>
    </recommendedName>
</protein>
<dbReference type="RefSeq" id="WP_343955844.1">
    <property type="nucleotide sequence ID" value="NZ_BAAAMN010000006.1"/>
</dbReference>
<dbReference type="PANTHER" id="PTHR43346">
    <property type="entry name" value="LIGAND BINDING DOMAIN PROTEIN, PUTATIVE (AFU_ORTHOLOGUE AFUA_6G14370)-RELATED"/>
    <property type="match status" value="1"/>
</dbReference>
<comment type="caution">
    <text evidence="2">The sequence shown here is derived from an EMBL/GenBank/DDBJ whole genome shotgun (WGS) entry which is preliminary data.</text>
</comment>
<dbReference type="InterPro" id="IPR052538">
    <property type="entry name" value="Flavonoid_dioxygenase-like"/>
</dbReference>
<evidence type="ECO:0000313" key="2">
    <source>
        <dbReference type="EMBL" id="GAA2026787.1"/>
    </source>
</evidence>
<dbReference type="InterPro" id="IPR013096">
    <property type="entry name" value="Cupin_2"/>
</dbReference>
<evidence type="ECO:0000313" key="3">
    <source>
        <dbReference type="Proteomes" id="UP001501461"/>
    </source>
</evidence>
<dbReference type="SUPFAM" id="SSF51182">
    <property type="entry name" value="RmlC-like cupins"/>
    <property type="match status" value="1"/>
</dbReference>
<dbReference type="InterPro" id="IPR011051">
    <property type="entry name" value="RmlC_Cupin_sf"/>
</dbReference>
<name>A0ABN2U2Z0_9MICC</name>
<sequence>MTELSDHGPNPYVVDIEQATLENENYRTTLWTGKNLQLTVMTIAVGDDIGLEVHGHNDQFLRVEQGTGHVQMGPTEDELNFDEVVEDDWVMCIPAGSWHNVTNVGDEPLKLYSIYAPVEHAHGTVHETKDDDQHDH</sequence>
<keyword evidence="3" id="KW-1185">Reference proteome</keyword>
<gene>
    <name evidence="2" type="ORF">GCM10009720_03100</name>
</gene>
<dbReference type="CDD" id="cd02223">
    <property type="entry name" value="cupin_Bh2720-like"/>
    <property type="match status" value="1"/>
</dbReference>
<accession>A0ABN2U2Z0</accession>
<dbReference type="Pfam" id="PF07883">
    <property type="entry name" value="Cupin_2"/>
    <property type="match status" value="1"/>
</dbReference>
<dbReference type="Gene3D" id="2.60.120.10">
    <property type="entry name" value="Jelly Rolls"/>
    <property type="match status" value="1"/>
</dbReference>
<organism evidence="2 3">
    <name type="scientific">Yaniella flava</name>
    <dbReference type="NCBI Taxonomy" id="287930"/>
    <lineage>
        <taxon>Bacteria</taxon>
        <taxon>Bacillati</taxon>
        <taxon>Actinomycetota</taxon>
        <taxon>Actinomycetes</taxon>
        <taxon>Micrococcales</taxon>
        <taxon>Micrococcaceae</taxon>
        <taxon>Yaniella</taxon>
    </lineage>
</organism>